<accession>A0ABQ3WH06</accession>
<name>A0ABQ3WH06_9ACTN</name>
<evidence type="ECO:0000313" key="2">
    <source>
        <dbReference type="EMBL" id="GID45516.1"/>
    </source>
</evidence>
<dbReference type="EMBL" id="BOMF01000055">
    <property type="protein sequence ID" value="GID45516.1"/>
    <property type="molecule type" value="Genomic_DNA"/>
</dbReference>
<reference evidence="2" key="1">
    <citation type="submission" date="2021-01" db="EMBL/GenBank/DDBJ databases">
        <title>Whole genome shotgun sequence of Actinoplanes capillaceus NBRC 16408.</title>
        <authorList>
            <person name="Komaki H."/>
            <person name="Tamura T."/>
        </authorList>
    </citation>
    <scope>NUCLEOTIDE SEQUENCE [LARGE SCALE GENOMIC DNA]</scope>
    <source>
        <strain evidence="2">NBRC 16408</strain>
    </source>
</reference>
<proteinExistence type="predicted"/>
<organism evidence="2">
    <name type="scientific">Actinoplanes campanulatus</name>
    <dbReference type="NCBI Taxonomy" id="113559"/>
    <lineage>
        <taxon>Bacteria</taxon>
        <taxon>Bacillati</taxon>
        <taxon>Actinomycetota</taxon>
        <taxon>Actinomycetes</taxon>
        <taxon>Micromonosporales</taxon>
        <taxon>Micromonosporaceae</taxon>
        <taxon>Actinoplanes</taxon>
    </lineage>
</organism>
<protein>
    <submittedName>
        <fullName evidence="2">Uncharacterized protein</fullName>
    </submittedName>
</protein>
<evidence type="ECO:0000256" key="1">
    <source>
        <dbReference type="SAM" id="MobiDB-lite"/>
    </source>
</evidence>
<comment type="caution">
    <text evidence="2">The sequence shown here is derived from an EMBL/GenBank/DDBJ whole genome shotgun (WGS) entry which is preliminary data.</text>
</comment>
<dbReference type="RefSeq" id="WP_204296011.1">
    <property type="nucleotide sequence ID" value="NZ_BAAAGQ010000041.1"/>
</dbReference>
<sequence>MSAFEPLSLFGEPDRPQVAAPPPVKVQWTSYHPTGRVQCAHCVQIVHARRGAGPVDIRTARRRRTGPDGELLLCGDHAEAKHAADVEAGLVPAPRIKGRPPGRRTT</sequence>
<feature type="region of interest" description="Disordered" evidence="1">
    <location>
        <begin position="1"/>
        <end position="21"/>
    </location>
</feature>
<gene>
    <name evidence="2" type="ORF">Aca07nite_27910</name>
</gene>